<dbReference type="EMBL" id="SSMQ01000071">
    <property type="protein sequence ID" value="TKC98230.1"/>
    <property type="molecule type" value="Genomic_DNA"/>
</dbReference>
<dbReference type="RefSeq" id="WP_136934749.1">
    <property type="nucleotide sequence ID" value="NZ_SSMQ01000071.1"/>
</dbReference>
<protein>
    <submittedName>
        <fullName evidence="1">Uncharacterized protein</fullName>
    </submittedName>
</protein>
<evidence type="ECO:0000313" key="2">
    <source>
        <dbReference type="Proteomes" id="UP000309215"/>
    </source>
</evidence>
<dbReference type="Proteomes" id="UP000309215">
    <property type="component" value="Unassembled WGS sequence"/>
</dbReference>
<reference evidence="1 2" key="1">
    <citation type="submission" date="2019-04" db="EMBL/GenBank/DDBJ databases">
        <authorList>
            <person name="Li Y."/>
            <person name="Wang J."/>
        </authorList>
    </citation>
    <scope>NUCLEOTIDE SEQUENCE [LARGE SCALE GENOMIC DNA]</scope>
    <source>
        <strain evidence="1 2">DSM 14668</strain>
    </source>
</reference>
<evidence type="ECO:0000313" key="1">
    <source>
        <dbReference type="EMBL" id="TKC98230.1"/>
    </source>
</evidence>
<comment type="caution">
    <text evidence="1">The sequence shown here is derived from an EMBL/GenBank/DDBJ whole genome shotgun (WGS) entry which is preliminary data.</text>
</comment>
<dbReference type="AlphaFoldDB" id="A0A4U1IUY9"/>
<sequence length="129" mass="13676">MGKIFLAAAMFLALNGCGNECSFKEQCNGNVLEICGEGPDQVVNRKVSSTPCEAPNEVCVEPTEGLAYCARAPETTCDDTFDGACDGTVRLMCSPKLISPEGVSRFVVAFDCADSNQTCVDEGMTARCQ</sequence>
<gene>
    <name evidence="1" type="ORF">E8A74_41900</name>
</gene>
<keyword evidence="2" id="KW-1185">Reference proteome</keyword>
<proteinExistence type="predicted"/>
<organism evidence="1 2">
    <name type="scientific">Polyangium fumosum</name>
    <dbReference type="NCBI Taxonomy" id="889272"/>
    <lineage>
        <taxon>Bacteria</taxon>
        <taxon>Pseudomonadati</taxon>
        <taxon>Myxococcota</taxon>
        <taxon>Polyangia</taxon>
        <taxon>Polyangiales</taxon>
        <taxon>Polyangiaceae</taxon>
        <taxon>Polyangium</taxon>
    </lineage>
</organism>
<accession>A0A4U1IUY9</accession>
<name>A0A4U1IUY9_9BACT</name>
<dbReference type="OrthoDB" id="10011485at2"/>